<keyword evidence="2" id="KW-1185">Reference proteome</keyword>
<dbReference type="AlphaFoldDB" id="A0A2A6FMI2"/>
<evidence type="ECO:0000313" key="1">
    <source>
        <dbReference type="EMBL" id="PDQ23024.1"/>
    </source>
</evidence>
<dbReference type="RefSeq" id="WP_097571533.1">
    <property type="nucleotide sequence ID" value="NZ_NWQG01000003.1"/>
</dbReference>
<keyword evidence="1" id="KW-0378">Hydrolase</keyword>
<name>A0A2A6FMI2_9HYPH</name>
<proteinExistence type="predicted"/>
<dbReference type="Proteomes" id="UP000219182">
    <property type="component" value="Unassembled WGS sequence"/>
</dbReference>
<sequence length="138" mass="15283">MSVLYRAAKIAEQAHAGQTDKTGSPYIEHCRRVVDALDTIDGKAIAYLHDVLEKGEGWSRDRLEAAGFGPSIVSAVDAMTRRPDEDEFTFVRRAGSNPQALPVKRADLADNMWQARQIGASTSKYEEALQLLDKEFSD</sequence>
<evidence type="ECO:0000313" key="2">
    <source>
        <dbReference type="Proteomes" id="UP000219182"/>
    </source>
</evidence>
<gene>
    <name evidence="1" type="ORF">CN311_00785</name>
</gene>
<protein>
    <submittedName>
        <fullName evidence="1">Metal-dependent phosphohydrolase</fullName>
    </submittedName>
</protein>
<dbReference type="Gene3D" id="1.10.3210.10">
    <property type="entry name" value="Hypothetical protein af1432"/>
    <property type="match status" value="1"/>
</dbReference>
<dbReference type="Pfam" id="PF13328">
    <property type="entry name" value="HD_4"/>
    <property type="match status" value="1"/>
</dbReference>
<organism evidence="1 2">
    <name type="scientific">Mesorhizobium sanjuanii</name>
    <dbReference type="NCBI Taxonomy" id="2037900"/>
    <lineage>
        <taxon>Bacteria</taxon>
        <taxon>Pseudomonadati</taxon>
        <taxon>Pseudomonadota</taxon>
        <taxon>Alphaproteobacteria</taxon>
        <taxon>Hyphomicrobiales</taxon>
        <taxon>Phyllobacteriaceae</taxon>
        <taxon>Mesorhizobium</taxon>
    </lineage>
</organism>
<comment type="caution">
    <text evidence="1">The sequence shown here is derived from an EMBL/GenBank/DDBJ whole genome shotgun (WGS) entry which is preliminary data.</text>
</comment>
<accession>A0A2A6FMI2</accession>
<reference evidence="1 2" key="1">
    <citation type="submission" date="2017-09" db="EMBL/GenBank/DDBJ databases">
        <title>Mesorhizobum sanjuanii sp. nov. isolated from nodules of Lotus tenuis in saline-alkaline lowlands of Flooding Pampa.</title>
        <authorList>
            <person name="Sannazzaro A.I."/>
            <person name="Torres Tejerizo G.A."/>
            <person name="Fontana F."/>
            <person name="Cumpa Velazquez L.M."/>
            <person name="Hansen L."/>
            <person name="Pistorio M."/>
            <person name="Estrella M.J."/>
        </authorList>
    </citation>
    <scope>NUCLEOTIDE SEQUENCE [LARGE SCALE GENOMIC DNA]</scope>
    <source>
        <strain evidence="1 2">BSA136</strain>
    </source>
</reference>
<dbReference type="SUPFAM" id="SSF109604">
    <property type="entry name" value="HD-domain/PDEase-like"/>
    <property type="match status" value="1"/>
</dbReference>
<dbReference type="EMBL" id="NWQG01000003">
    <property type="protein sequence ID" value="PDQ23024.1"/>
    <property type="molecule type" value="Genomic_DNA"/>
</dbReference>
<dbReference type="GO" id="GO:0016787">
    <property type="term" value="F:hydrolase activity"/>
    <property type="evidence" value="ECO:0007669"/>
    <property type="project" value="UniProtKB-KW"/>
</dbReference>